<comment type="caution">
    <text evidence="10">The sequence shown here is derived from an EMBL/GenBank/DDBJ whole genome shotgun (WGS) entry which is preliminary data.</text>
</comment>
<evidence type="ECO:0000256" key="7">
    <source>
        <dbReference type="ARBA" id="ARBA00022942"/>
    </source>
</evidence>
<keyword evidence="4" id="KW-0888">Threonine protease</keyword>
<evidence type="ECO:0000256" key="1">
    <source>
        <dbReference type="ARBA" id="ARBA00001198"/>
    </source>
</evidence>
<name>A0ABV6C233_9ACTN</name>
<sequence length="277" mass="29535">MSLPIFPPGADPGPDFAGLLRRVEPAALPWWLGGRSGPPEAVRARAEGRSGTLPHGTTVVALRFADGVVMAGDRRATEGNFIAHRSMEKVFPADRHSAVAVAGAAGPAVEMVRLFQTQLEHYEKVEGVALSLEGKANQLGQMVREHLPMAFQGLAVVPLFAGYDLRRQTGRIFTYDVTGGHYEETDHAATGSGGRDARTTIKLGWRPGLSRAEAIELAVRALYNAADEDAATGGPDAVRGIYPVVALVTAEGYSRVAEDEVAARFADLLARGLGRER</sequence>
<comment type="catalytic activity">
    <reaction evidence="1">
        <text>Cleavage of peptide bonds with very broad specificity.</text>
        <dbReference type="EC" id="3.4.25.1"/>
    </reaction>
</comment>
<dbReference type="Pfam" id="PF00227">
    <property type="entry name" value="Proteasome"/>
    <property type="match status" value="1"/>
</dbReference>
<keyword evidence="3" id="KW-0645">Protease</keyword>
<dbReference type="InterPro" id="IPR022483">
    <property type="entry name" value="PSB_actinobac"/>
</dbReference>
<dbReference type="EC" id="3.4.25.1" evidence="9"/>
<reference evidence="10 11" key="1">
    <citation type="submission" date="2024-09" db="EMBL/GenBank/DDBJ databases">
        <authorList>
            <person name="Sun Q."/>
            <person name="Mori K."/>
        </authorList>
    </citation>
    <scope>NUCLEOTIDE SEQUENCE [LARGE SCALE GENOMIC DNA]</scope>
    <source>
        <strain evidence="10 11">JCM 15389</strain>
    </source>
</reference>
<dbReference type="Proteomes" id="UP001589788">
    <property type="component" value="Unassembled WGS sequence"/>
</dbReference>
<evidence type="ECO:0000256" key="5">
    <source>
        <dbReference type="ARBA" id="ARBA00022801"/>
    </source>
</evidence>
<evidence type="ECO:0000313" key="10">
    <source>
        <dbReference type="EMBL" id="MFC0081753.1"/>
    </source>
</evidence>
<evidence type="ECO:0000256" key="2">
    <source>
        <dbReference type="ARBA" id="ARBA00022490"/>
    </source>
</evidence>
<dbReference type="EMBL" id="JBHLYQ010000046">
    <property type="protein sequence ID" value="MFC0081753.1"/>
    <property type="molecule type" value="Genomic_DNA"/>
</dbReference>
<keyword evidence="5 10" id="KW-0378">Hydrolase</keyword>
<proteinExistence type="predicted"/>
<dbReference type="Gene3D" id="3.60.20.10">
    <property type="entry name" value="Glutamine Phosphoribosylpyrophosphate, subunit 1, domain 1"/>
    <property type="match status" value="1"/>
</dbReference>
<dbReference type="CDD" id="cd01906">
    <property type="entry name" value="proteasome_protease_HslV"/>
    <property type="match status" value="1"/>
</dbReference>
<dbReference type="GO" id="GO:0000502">
    <property type="term" value="C:proteasome complex"/>
    <property type="evidence" value="ECO:0007669"/>
    <property type="project" value="UniProtKB-KW"/>
</dbReference>
<dbReference type="RefSeq" id="WP_377789042.1">
    <property type="nucleotide sequence ID" value="NZ_JBHLYQ010000046.1"/>
</dbReference>
<dbReference type="PROSITE" id="PS51476">
    <property type="entry name" value="PROTEASOME_BETA_2"/>
    <property type="match status" value="1"/>
</dbReference>
<keyword evidence="2" id="KW-0963">Cytoplasm</keyword>
<gene>
    <name evidence="10" type="primary">prcB</name>
    <name evidence="10" type="ORF">ACFFRE_06295</name>
</gene>
<keyword evidence="11" id="KW-1185">Reference proteome</keyword>
<dbReference type="SUPFAM" id="SSF56235">
    <property type="entry name" value="N-terminal nucleophile aminohydrolases (Ntn hydrolases)"/>
    <property type="match status" value="1"/>
</dbReference>
<keyword evidence="8" id="KW-0865">Zymogen</keyword>
<keyword evidence="7 10" id="KW-0647">Proteasome</keyword>
<evidence type="ECO:0000256" key="3">
    <source>
        <dbReference type="ARBA" id="ARBA00022670"/>
    </source>
</evidence>
<accession>A0ABV6C233</accession>
<dbReference type="PANTHER" id="PTHR32194">
    <property type="entry name" value="METALLOPROTEASE TLDD"/>
    <property type="match status" value="1"/>
</dbReference>
<dbReference type="GO" id="GO:0016787">
    <property type="term" value="F:hydrolase activity"/>
    <property type="evidence" value="ECO:0007669"/>
    <property type="project" value="UniProtKB-KW"/>
</dbReference>
<dbReference type="InterPro" id="IPR001353">
    <property type="entry name" value="Proteasome_sua/b"/>
</dbReference>
<evidence type="ECO:0000256" key="9">
    <source>
        <dbReference type="NCBIfam" id="TIGR03690"/>
    </source>
</evidence>
<dbReference type="NCBIfam" id="TIGR03690">
    <property type="entry name" value="20S_bact_beta"/>
    <property type="match status" value="1"/>
</dbReference>
<protein>
    <recommendedName>
        <fullName evidence="9">Proteasome subunit beta</fullName>
        <ecNumber evidence="9">3.4.25.1</ecNumber>
    </recommendedName>
</protein>
<organism evidence="10 11">
    <name type="scientific">Aciditerrimonas ferrireducens</name>
    <dbReference type="NCBI Taxonomy" id="667306"/>
    <lineage>
        <taxon>Bacteria</taxon>
        <taxon>Bacillati</taxon>
        <taxon>Actinomycetota</taxon>
        <taxon>Acidimicrobiia</taxon>
        <taxon>Acidimicrobiales</taxon>
        <taxon>Acidimicrobiaceae</taxon>
        <taxon>Aciditerrimonas</taxon>
    </lineage>
</organism>
<evidence type="ECO:0000313" key="11">
    <source>
        <dbReference type="Proteomes" id="UP001589788"/>
    </source>
</evidence>
<evidence type="ECO:0000256" key="6">
    <source>
        <dbReference type="ARBA" id="ARBA00022813"/>
    </source>
</evidence>
<dbReference type="PANTHER" id="PTHR32194:SF0">
    <property type="entry name" value="ATP-DEPENDENT PROTEASE SUBUNIT HSLV"/>
    <property type="match status" value="1"/>
</dbReference>
<keyword evidence="6" id="KW-0068">Autocatalytic cleavage</keyword>
<dbReference type="InterPro" id="IPR023333">
    <property type="entry name" value="Proteasome_suB-type"/>
</dbReference>
<evidence type="ECO:0000256" key="4">
    <source>
        <dbReference type="ARBA" id="ARBA00022698"/>
    </source>
</evidence>
<dbReference type="InterPro" id="IPR029055">
    <property type="entry name" value="Ntn_hydrolases_N"/>
</dbReference>
<evidence type="ECO:0000256" key="8">
    <source>
        <dbReference type="ARBA" id="ARBA00023145"/>
    </source>
</evidence>